<comment type="similarity">
    <text evidence="2 13">Belongs to the CRISPR-associated exonuclease Cas4 family.</text>
</comment>
<comment type="cofactor">
    <cofactor evidence="13">
        <name>iron-sulfur cluster</name>
        <dbReference type="ChEBI" id="CHEBI:30408"/>
    </cofactor>
</comment>
<evidence type="ECO:0000256" key="3">
    <source>
        <dbReference type="ARBA" id="ARBA00012768"/>
    </source>
</evidence>
<evidence type="ECO:0000256" key="13">
    <source>
        <dbReference type="RuleBase" id="RU365022"/>
    </source>
</evidence>
<comment type="function">
    <text evidence="13">CRISPR (clustered regularly interspaced short palindromic repeat) is an adaptive immune system that provides protection against mobile genetic elements (viruses, transposable elements and conjugative plasmids). CRISPR clusters contain sequences complementary to antecedent mobile elements and target invading nucleic acids. CRISPR clusters are transcribed and processed into CRISPR RNA (crRNA).</text>
</comment>
<dbReference type="PANTHER" id="PTHR36531:SF6">
    <property type="entry name" value="DNA REPLICATION ATP-DEPENDENT HELICASE_NUCLEASE DNA2"/>
    <property type="match status" value="1"/>
</dbReference>
<evidence type="ECO:0000313" key="15">
    <source>
        <dbReference type="EMBL" id="NMQ21183.1"/>
    </source>
</evidence>
<dbReference type="RefSeq" id="WP_169250450.1">
    <property type="nucleotide sequence ID" value="NZ_SPMZ01000078.1"/>
</dbReference>
<keyword evidence="8 13" id="KW-0269">Exonuclease</keyword>
<evidence type="ECO:0000256" key="12">
    <source>
        <dbReference type="ARBA" id="ARBA00023211"/>
    </source>
</evidence>
<keyword evidence="9 13" id="KW-0408">Iron</keyword>
<proteinExistence type="inferred from homology"/>
<keyword evidence="12 13" id="KW-0464">Manganese</keyword>
<evidence type="ECO:0000256" key="10">
    <source>
        <dbReference type="ARBA" id="ARBA00023014"/>
    </source>
</evidence>
<evidence type="ECO:0000256" key="5">
    <source>
        <dbReference type="ARBA" id="ARBA00022722"/>
    </source>
</evidence>
<evidence type="ECO:0000313" key="16">
    <source>
        <dbReference type="Proteomes" id="UP000760480"/>
    </source>
</evidence>
<dbReference type="NCBIfam" id="TIGR00372">
    <property type="entry name" value="cas4"/>
    <property type="match status" value="1"/>
</dbReference>
<dbReference type="PANTHER" id="PTHR36531">
    <property type="entry name" value="CRISPR-ASSOCIATED EXONUCLEASE CAS4"/>
    <property type="match status" value="1"/>
</dbReference>
<accession>A0ABX1TSX5</accession>
<comment type="cofactor">
    <cofactor evidence="13">
        <name>Mg(2+)</name>
        <dbReference type="ChEBI" id="CHEBI:18420"/>
    </cofactor>
    <cofactor evidence="13">
        <name>Mn(2+)</name>
        <dbReference type="ChEBI" id="CHEBI:29035"/>
    </cofactor>
    <text evidence="13">Mg(2+) or Mn(2+) required for ssDNA cleavage activity.</text>
</comment>
<evidence type="ECO:0000256" key="4">
    <source>
        <dbReference type="ARBA" id="ARBA00020049"/>
    </source>
</evidence>
<keyword evidence="10 13" id="KW-0411">Iron-sulfur</keyword>
<dbReference type="InterPro" id="IPR013343">
    <property type="entry name" value="CRISPR-assoc_prot_Cas4"/>
</dbReference>
<protein>
    <recommendedName>
        <fullName evidence="4 13">CRISPR-associated exonuclease Cas4</fullName>
        <ecNumber evidence="3 13">3.1.12.1</ecNumber>
    </recommendedName>
</protein>
<reference evidence="15 16" key="1">
    <citation type="submission" date="2019-03" db="EMBL/GenBank/DDBJ databases">
        <title>Metabolic reconstructions from genomes of highly enriched 'Candidatus Accumulibacter' and 'Candidatus Competibacter' bioreactor populations.</title>
        <authorList>
            <person name="Annavajhala M.K."/>
            <person name="Welles L."/>
            <person name="Abbas B."/>
            <person name="Sorokin D."/>
            <person name="Park H."/>
            <person name="Van Loosdrecht M."/>
            <person name="Chandran K."/>
        </authorList>
    </citation>
    <scope>NUCLEOTIDE SEQUENCE [LARGE SCALE GENOMIC DNA]</scope>
    <source>
        <strain evidence="15 16">SBR_G</strain>
    </source>
</reference>
<dbReference type="InterPro" id="IPR051827">
    <property type="entry name" value="Cas4_exonuclease"/>
</dbReference>
<evidence type="ECO:0000256" key="7">
    <source>
        <dbReference type="ARBA" id="ARBA00022801"/>
    </source>
</evidence>
<dbReference type="EMBL" id="SPMZ01000078">
    <property type="protein sequence ID" value="NMQ21183.1"/>
    <property type="molecule type" value="Genomic_DNA"/>
</dbReference>
<dbReference type="Pfam" id="PF01930">
    <property type="entry name" value="Cas_Cas4"/>
    <property type="match status" value="1"/>
</dbReference>
<comment type="cofactor">
    <cofactor evidence="1">
        <name>[4Fe-4S] cluster</name>
        <dbReference type="ChEBI" id="CHEBI:49883"/>
    </cofactor>
</comment>
<feature type="domain" description="DUF83" evidence="14">
    <location>
        <begin position="15"/>
        <end position="189"/>
    </location>
</feature>
<keyword evidence="7 13" id="KW-0378">Hydrolase</keyword>
<evidence type="ECO:0000256" key="6">
    <source>
        <dbReference type="ARBA" id="ARBA00022723"/>
    </source>
</evidence>
<organism evidence="15 16">
    <name type="scientific">Candidatus Competibacter phosphatis</name>
    <dbReference type="NCBI Taxonomy" id="221280"/>
    <lineage>
        <taxon>Bacteria</taxon>
        <taxon>Pseudomonadati</taxon>
        <taxon>Pseudomonadota</taxon>
        <taxon>Gammaproteobacteria</taxon>
        <taxon>Candidatus Competibacteraceae</taxon>
        <taxon>Candidatus Competibacter</taxon>
    </lineage>
</organism>
<keyword evidence="16" id="KW-1185">Reference proteome</keyword>
<name>A0ABX1TSX5_9GAMM</name>
<evidence type="ECO:0000256" key="1">
    <source>
        <dbReference type="ARBA" id="ARBA00001966"/>
    </source>
</evidence>
<evidence type="ECO:0000259" key="14">
    <source>
        <dbReference type="Pfam" id="PF01930"/>
    </source>
</evidence>
<keyword evidence="11 13" id="KW-0051">Antiviral defense</keyword>
<keyword evidence="6 13" id="KW-0479">Metal-binding</keyword>
<comment type="caution">
    <text evidence="15">The sequence shown here is derived from an EMBL/GenBank/DDBJ whole genome shotgun (WGS) entry which is preliminary data.</text>
</comment>
<dbReference type="InterPro" id="IPR022765">
    <property type="entry name" value="Dna2/Cas4_DUF83"/>
</dbReference>
<evidence type="ECO:0000256" key="8">
    <source>
        <dbReference type="ARBA" id="ARBA00022839"/>
    </source>
</evidence>
<evidence type="ECO:0000256" key="2">
    <source>
        <dbReference type="ARBA" id="ARBA00009189"/>
    </source>
</evidence>
<evidence type="ECO:0000256" key="11">
    <source>
        <dbReference type="ARBA" id="ARBA00023118"/>
    </source>
</evidence>
<gene>
    <name evidence="15" type="primary">cas4</name>
    <name evidence="15" type="ORF">E4P82_19470</name>
</gene>
<dbReference type="Proteomes" id="UP000760480">
    <property type="component" value="Unassembled WGS sequence"/>
</dbReference>
<dbReference type="CDD" id="cd09637">
    <property type="entry name" value="Cas4_I-A_I-B_I-C_I-D_II-B"/>
    <property type="match status" value="1"/>
</dbReference>
<dbReference type="Gene3D" id="3.90.320.10">
    <property type="match status" value="1"/>
</dbReference>
<keyword evidence="5 13" id="KW-0540">Nuclease</keyword>
<evidence type="ECO:0000256" key="9">
    <source>
        <dbReference type="ARBA" id="ARBA00023004"/>
    </source>
</evidence>
<sequence>MTAPDEEPDDAIAISALQHYSYCPRQCALIHVEQAWDENVYTLRGQAVHEQVDTPESWVEGAVRVERALPLYSRRLGLVGRADVVEFLPDGTPFPVEYKHGPRRARQHDDLQVAAQAMCLEEMLGRPVPRGAIFHHSSRRRREVAITTALRTTVEEMVPKIRALLADGRLPSPVADGRCKECSLVDLCQPTLIAGGARLHALRKTLYDSDDDEDEPCATS</sequence>
<dbReference type="InterPro" id="IPR011604">
    <property type="entry name" value="PDDEXK-like_dom_sf"/>
</dbReference>
<dbReference type="EC" id="3.1.12.1" evidence="3 13"/>